<evidence type="ECO:0000256" key="8">
    <source>
        <dbReference type="PROSITE-ProRule" id="PRU01193"/>
    </source>
</evidence>
<dbReference type="PANTHER" id="PTHR43099:SF5">
    <property type="entry name" value="HLYC_CORC FAMILY TRANSPORTER"/>
    <property type="match status" value="1"/>
</dbReference>
<keyword evidence="7" id="KW-0129">CBS domain</keyword>
<dbReference type="InterPro" id="IPR044751">
    <property type="entry name" value="Ion_transp-like_CBS"/>
</dbReference>
<organism evidence="12 13">
    <name type="scientific">Quadrisphaera setariae</name>
    <dbReference type="NCBI Taxonomy" id="2593304"/>
    <lineage>
        <taxon>Bacteria</taxon>
        <taxon>Bacillati</taxon>
        <taxon>Actinomycetota</taxon>
        <taxon>Actinomycetes</taxon>
        <taxon>Kineosporiales</taxon>
        <taxon>Kineosporiaceae</taxon>
        <taxon>Quadrisphaera</taxon>
    </lineage>
</organism>
<evidence type="ECO:0000313" key="12">
    <source>
        <dbReference type="EMBL" id="TXR55124.1"/>
    </source>
</evidence>
<comment type="subcellular location">
    <subcellularLocation>
        <location evidence="1">Cell membrane</location>
        <topology evidence="1">Multi-pass membrane protein</topology>
    </subcellularLocation>
</comment>
<reference evidence="12 13" key="1">
    <citation type="submission" date="2019-07" db="EMBL/GenBank/DDBJ databases">
        <title>Quadrisphaera sp. strain DD2A genome sequencing and assembly.</title>
        <authorList>
            <person name="Kim I."/>
        </authorList>
    </citation>
    <scope>NUCLEOTIDE SEQUENCE [LARGE SCALE GENOMIC DNA]</scope>
    <source>
        <strain evidence="12 13">DD2A</strain>
    </source>
</reference>
<name>A0A5C8ZCF9_9ACTN</name>
<dbReference type="PROSITE" id="PS51371">
    <property type="entry name" value="CBS"/>
    <property type="match status" value="1"/>
</dbReference>
<accession>A0A5C8ZCF9</accession>
<dbReference type="SUPFAM" id="SSF54631">
    <property type="entry name" value="CBS-domain pair"/>
    <property type="match status" value="1"/>
</dbReference>
<sequence length="355" mass="36486">MSDGLAIGLAVVLLALNAFFVGAEFAVISARRSSVELLAAGGSRAARTTLRAMEDVTSMLSCAQLGITLCSLGLGAVGEPAVAHQLEPLFEAAGLPEALVHPVAFAIALALVVTAHVVLGEVVPKNLALAGPDRAALVLAPPLRALSMVLRPVIAVSNWIANHVLRLFKVEPKAEVASAFTREEVAGLVAEARSEGLLEEDVEELATAALGFADRTAAAVLLPLGSLATLPRGATVAQVQDAAARTGFSRFPIDDGAGGLAGYVHVKDVLTLDPQARAAQVPSRYVRALATVSDGDALRPVLRRMQETGAHLARVEDSGGALLGVAALEDVLEELVGEVRADAAASVTGVPRGPR</sequence>
<evidence type="ECO:0000313" key="13">
    <source>
        <dbReference type="Proteomes" id="UP000321234"/>
    </source>
</evidence>
<dbReference type="Proteomes" id="UP000321234">
    <property type="component" value="Unassembled WGS sequence"/>
</dbReference>
<protein>
    <submittedName>
        <fullName evidence="12">HlyC/CorC family transporter</fullName>
    </submittedName>
</protein>
<gene>
    <name evidence="12" type="ORF">FMM08_16705</name>
</gene>
<proteinExistence type="predicted"/>
<feature type="transmembrane region" description="Helical" evidence="9">
    <location>
        <begin position="98"/>
        <end position="119"/>
    </location>
</feature>
<feature type="transmembrane region" description="Helical" evidence="9">
    <location>
        <begin position="6"/>
        <end position="28"/>
    </location>
</feature>
<evidence type="ECO:0000256" key="6">
    <source>
        <dbReference type="ARBA" id="ARBA00023136"/>
    </source>
</evidence>
<dbReference type="CDD" id="cd04590">
    <property type="entry name" value="CBS_pair_CorC_HlyC_assoc"/>
    <property type="match status" value="1"/>
</dbReference>
<dbReference type="Gene3D" id="3.10.580.10">
    <property type="entry name" value="CBS-domain"/>
    <property type="match status" value="1"/>
</dbReference>
<evidence type="ECO:0000256" key="7">
    <source>
        <dbReference type="PROSITE-ProRule" id="PRU00703"/>
    </source>
</evidence>
<keyword evidence="13" id="KW-1185">Reference proteome</keyword>
<evidence type="ECO:0000256" key="9">
    <source>
        <dbReference type="SAM" id="Phobius"/>
    </source>
</evidence>
<dbReference type="Pfam" id="PF00571">
    <property type="entry name" value="CBS"/>
    <property type="match status" value="1"/>
</dbReference>
<comment type="caution">
    <text evidence="12">The sequence shown here is derived from an EMBL/GenBank/DDBJ whole genome shotgun (WGS) entry which is preliminary data.</text>
</comment>
<feature type="domain" description="CBS" evidence="10">
    <location>
        <begin position="221"/>
        <end position="279"/>
    </location>
</feature>
<evidence type="ECO:0000256" key="4">
    <source>
        <dbReference type="ARBA" id="ARBA00022737"/>
    </source>
</evidence>
<dbReference type="InterPro" id="IPR000644">
    <property type="entry name" value="CBS_dom"/>
</dbReference>
<dbReference type="EMBL" id="VKAC01000010">
    <property type="protein sequence ID" value="TXR55124.1"/>
    <property type="molecule type" value="Genomic_DNA"/>
</dbReference>
<evidence type="ECO:0000259" key="11">
    <source>
        <dbReference type="PROSITE" id="PS51846"/>
    </source>
</evidence>
<keyword evidence="3 8" id="KW-0812">Transmembrane</keyword>
<dbReference type="Pfam" id="PF01595">
    <property type="entry name" value="CNNM"/>
    <property type="match status" value="1"/>
</dbReference>
<keyword evidence="6 8" id="KW-0472">Membrane</keyword>
<evidence type="ECO:0000259" key="10">
    <source>
        <dbReference type="PROSITE" id="PS51371"/>
    </source>
</evidence>
<keyword evidence="4" id="KW-0677">Repeat</keyword>
<dbReference type="SMART" id="SM00116">
    <property type="entry name" value="CBS"/>
    <property type="match status" value="2"/>
</dbReference>
<dbReference type="OrthoDB" id="110231at2"/>
<dbReference type="AlphaFoldDB" id="A0A5C8ZCF9"/>
<dbReference type="InterPro" id="IPR046342">
    <property type="entry name" value="CBS_dom_sf"/>
</dbReference>
<feature type="domain" description="CNNM transmembrane" evidence="11">
    <location>
        <begin position="1"/>
        <end position="202"/>
    </location>
</feature>
<evidence type="ECO:0000256" key="5">
    <source>
        <dbReference type="ARBA" id="ARBA00022989"/>
    </source>
</evidence>
<evidence type="ECO:0000256" key="1">
    <source>
        <dbReference type="ARBA" id="ARBA00004651"/>
    </source>
</evidence>
<feature type="transmembrane region" description="Helical" evidence="9">
    <location>
        <begin position="56"/>
        <end position="78"/>
    </location>
</feature>
<dbReference type="RefSeq" id="WP_147927514.1">
    <property type="nucleotide sequence ID" value="NZ_VKAC01000010.1"/>
</dbReference>
<dbReference type="InterPro" id="IPR051676">
    <property type="entry name" value="UPF0053_domain"/>
</dbReference>
<dbReference type="PANTHER" id="PTHR43099">
    <property type="entry name" value="UPF0053 PROTEIN YRKA"/>
    <property type="match status" value="1"/>
</dbReference>
<dbReference type="PROSITE" id="PS51846">
    <property type="entry name" value="CNNM"/>
    <property type="match status" value="1"/>
</dbReference>
<keyword evidence="2" id="KW-1003">Cell membrane</keyword>
<dbReference type="GO" id="GO:0005886">
    <property type="term" value="C:plasma membrane"/>
    <property type="evidence" value="ECO:0007669"/>
    <property type="project" value="UniProtKB-SubCell"/>
</dbReference>
<evidence type="ECO:0000256" key="3">
    <source>
        <dbReference type="ARBA" id="ARBA00022692"/>
    </source>
</evidence>
<evidence type="ECO:0000256" key="2">
    <source>
        <dbReference type="ARBA" id="ARBA00022475"/>
    </source>
</evidence>
<keyword evidence="5 8" id="KW-1133">Transmembrane helix</keyword>
<dbReference type="InterPro" id="IPR002550">
    <property type="entry name" value="CNNM"/>
</dbReference>